<name>A0A4Y2A907_ARAVE</name>
<evidence type="ECO:0000313" key="2">
    <source>
        <dbReference type="Proteomes" id="UP000499080"/>
    </source>
</evidence>
<gene>
    <name evidence="1" type="ORF">AVEN_194596_1</name>
</gene>
<dbReference type="OrthoDB" id="25402at2759"/>
<organism evidence="1 2">
    <name type="scientific">Araneus ventricosus</name>
    <name type="common">Orbweaver spider</name>
    <name type="synonym">Epeira ventricosa</name>
    <dbReference type="NCBI Taxonomy" id="182803"/>
    <lineage>
        <taxon>Eukaryota</taxon>
        <taxon>Metazoa</taxon>
        <taxon>Ecdysozoa</taxon>
        <taxon>Arthropoda</taxon>
        <taxon>Chelicerata</taxon>
        <taxon>Arachnida</taxon>
        <taxon>Araneae</taxon>
        <taxon>Araneomorphae</taxon>
        <taxon>Entelegynae</taxon>
        <taxon>Araneoidea</taxon>
        <taxon>Araneidae</taxon>
        <taxon>Araneus</taxon>
    </lineage>
</organism>
<proteinExistence type="predicted"/>
<reference evidence="1 2" key="1">
    <citation type="journal article" date="2019" name="Sci. Rep.">
        <title>Orb-weaving spider Araneus ventricosus genome elucidates the spidroin gene catalogue.</title>
        <authorList>
            <person name="Kono N."/>
            <person name="Nakamura H."/>
            <person name="Ohtoshi R."/>
            <person name="Moran D.A.P."/>
            <person name="Shinohara A."/>
            <person name="Yoshida Y."/>
            <person name="Fujiwara M."/>
            <person name="Mori M."/>
            <person name="Tomita M."/>
            <person name="Arakawa K."/>
        </authorList>
    </citation>
    <scope>NUCLEOTIDE SEQUENCE [LARGE SCALE GENOMIC DNA]</scope>
</reference>
<sequence length="112" mass="13180">MGSLLFSDESRICLQSGRNRLFVWREPWSHYYPNHTHERDRFGGSIVSMWVDISLDGHTVLYIVPKGAVNPQLYRDYILDRIVRPCARPVGDFFILQDDNARQYRFSKELSS</sequence>
<dbReference type="InterPro" id="IPR036397">
    <property type="entry name" value="RNaseH_sf"/>
</dbReference>
<accession>A0A4Y2A907</accession>
<keyword evidence="2" id="KW-1185">Reference proteome</keyword>
<dbReference type="AlphaFoldDB" id="A0A4Y2A907"/>
<evidence type="ECO:0000313" key="1">
    <source>
        <dbReference type="EMBL" id="GBL75404.1"/>
    </source>
</evidence>
<protein>
    <submittedName>
        <fullName evidence="1">Uncharacterized protein</fullName>
    </submittedName>
</protein>
<dbReference type="Proteomes" id="UP000499080">
    <property type="component" value="Unassembled WGS sequence"/>
</dbReference>
<dbReference type="Gene3D" id="3.30.420.10">
    <property type="entry name" value="Ribonuclease H-like superfamily/Ribonuclease H"/>
    <property type="match status" value="1"/>
</dbReference>
<comment type="caution">
    <text evidence="1">The sequence shown here is derived from an EMBL/GenBank/DDBJ whole genome shotgun (WGS) entry which is preliminary data.</text>
</comment>
<dbReference type="GO" id="GO:0003676">
    <property type="term" value="F:nucleic acid binding"/>
    <property type="evidence" value="ECO:0007669"/>
    <property type="project" value="InterPro"/>
</dbReference>
<dbReference type="EMBL" id="BGPR01000007">
    <property type="protein sequence ID" value="GBL75404.1"/>
    <property type="molecule type" value="Genomic_DNA"/>
</dbReference>